<dbReference type="InterPro" id="IPR011944">
    <property type="entry name" value="Steroid_delta5-4_isomerase"/>
</dbReference>
<organism evidence="2 3">
    <name type="scientific">Bradyrhizobium barranii subsp. apii</name>
    <dbReference type="NCBI Taxonomy" id="2819348"/>
    <lineage>
        <taxon>Bacteria</taxon>
        <taxon>Pseudomonadati</taxon>
        <taxon>Pseudomonadota</taxon>
        <taxon>Alphaproteobacteria</taxon>
        <taxon>Hyphomicrobiales</taxon>
        <taxon>Nitrobacteraceae</taxon>
        <taxon>Bradyrhizobium</taxon>
        <taxon>Bradyrhizobium barranii</taxon>
    </lineage>
</organism>
<gene>
    <name evidence="2" type="ORF">HAP41_0000043625</name>
</gene>
<dbReference type="Gene3D" id="3.10.450.50">
    <property type="match status" value="1"/>
</dbReference>
<dbReference type="AlphaFoldDB" id="A0A8T5V337"/>
<dbReference type="Proteomes" id="UP000551709">
    <property type="component" value="Chromosome"/>
</dbReference>
<dbReference type="NCBIfam" id="TIGR02246">
    <property type="entry name" value="SgcJ/EcaC family oxidoreductase"/>
    <property type="match status" value="1"/>
</dbReference>
<protein>
    <submittedName>
        <fullName evidence="2">SgcJ/EcaC family oxidoreductase</fullName>
    </submittedName>
</protein>
<dbReference type="SUPFAM" id="SSF54427">
    <property type="entry name" value="NTF2-like"/>
    <property type="match status" value="1"/>
</dbReference>
<dbReference type="InterPro" id="IPR032710">
    <property type="entry name" value="NTF2-like_dom_sf"/>
</dbReference>
<dbReference type="CDD" id="cd00531">
    <property type="entry name" value="NTF2_like"/>
    <property type="match status" value="1"/>
</dbReference>
<dbReference type="RefSeq" id="WP_166074802.1">
    <property type="nucleotide sequence ID" value="NZ_CP096251.1"/>
</dbReference>
<accession>A0A8T5V337</accession>
<evidence type="ECO:0000313" key="2">
    <source>
        <dbReference type="EMBL" id="UPT87028.1"/>
    </source>
</evidence>
<name>A0A8T5V337_9BRAD</name>
<feature type="domain" description="DUF4440" evidence="1">
    <location>
        <begin position="35"/>
        <end position="139"/>
    </location>
</feature>
<dbReference type="InterPro" id="IPR027843">
    <property type="entry name" value="DUF4440"/>
</dbReference>
<evidence type="ECO:0000259" key="1">
    <source>
        <dbReference type="Pfam" id="PF14534"/>
    </source>
</evidence>
<reference evidence="2" key="1">
    <citation type="journal article" date="2017" name="Syst. Appl. Microbiol.">
        <title>Soybeans inoculated with root zone soils of Canadian native legumes harbour diverse and novel Bradyrhizobium spp. that possess agricultural potential.</title>
        <authorList>
            <person name="Bromfield E.S.P."/>
            <person name="Cloutier S."/>
            <person name="Tambong J.T."/>
            <person name="Tran Thi T.V."/>
        </authorList>
    </citation>
    <scope>NUCLEOTIDE SEQUENCE</scope>
    <source>
        <strain evidence="2">1S5</strain>
    </source>
</reference>
<evidence type="ECO:0000313" key="3">
    <source>
        <dbReference type="Proteomes" id="UP000551709"/>
    </source>
</evidence>
<dbReference type="EMBL" id="CP096255">
    <property type="protein sequence ID" value="UPT87028.1"/>
    <property type="molecule type" value="Genomic_DNA"/>
</dbReference>
<proteinExistence type="predicted"/>
<reference evidence="2" key="2">
    <citation type="submission" date="2022-04" db="EMBL/GenBank/DDBJ databases">
        <authorList>
            <person name="Bromfield E.S.P."/>
            <person name="Cloutier S."/>
        </authorList>
    </citation>
    <scope>NUCLEOTIDE SEQUENCE</scope>
    <source>
        <strain evidence="2">1S5</strain>
    </source>
</reference>
<sequence length="158" mass="17227">MSAKSLVFALLLPLLMWGSSARADDLRTAMEVSNQQWLNAFNTPNTAAFPAMYTDDAILVPGGSPVAIGPEAIKQFWEGAIKAGFKDHTFEIIETRADGNLAYLLSSWTVNQVKSGGEVRTMSGHTLRVLLKQADGNWKTKAHTFIPQNPPAPKEAKN</sequence>
<dbReference type="Pfam" id="PF14534">
    <property type="entry name" value="DUF4440"/>
    <property type="match status" value="1"/>
</dbReference>